<dbReference type="PANTHER" id="PTHR31290:SF5">
    <property type="entry name" value="UV-DAMAGE ENDONUCLEASE"/>
    <property type="match status" value="1"/>
</dbReference>
<reference evidence="3 4" key="1">
    <citation type="journal article" date="2010" name="Plant Cell">
        <title>The Chlorella variabilis NC64A genome reveals adaptation to photosymbiosis, coevolution with viruses, and cryptic sex.</title>
        <authorList>
            <person name="Blanc G."/>
            <person name="Duncan G."/>
            <person name="Agarkova I."/>
            <person name="Borodovsky M."/>
            <person name="Gurnon J."/>
            <person name="Kuo A."/>
            <person name="Lindquist E."/>
            <person name="Lucas S."/>
            <person name="Pangilinan J."/>
            <person name="Polle J."/>
            <person name="Salamov A."/>
            <person name="Terry A."/>
            <person name="Yamada T."/>
            <person name="Dunigan D.D."/>
            <person name="Grigoriev I.V."/>
            <person name="Claverie J.M."/>
            <person name="Van Etten J.L."/>
        </authorList>
    </citation>
    <scope>NUCLEOTIDE SEQUENCE [LARGE SCALE GENOMIC DNA]</scope>
    <source>
        <strain evidence="3 4">NC64A</strain>
    </source>
</reference>
<dbReference type="InParanoid" id="E1ZN11"/>
<dbReference type="InterPro" id="IPR004601">
    <property type="entry name" value="UvdE"/>
</dbReference>
<dbReference type="GeneID" id="17352195"/>
<dbReference type="GO" id="GO:0009411">
    <property type="term" value="P:response to UV"/>
    <property type="evidence" value="ECO:0007669"/>
    <property type="project" value="InterPro"/>
</dbReference>
<evidence type="ECO:0000256" key="2">
    <source>
        <dbReference type="ARBA" id="ARBA00023204"/>
    </source>
</evidence>
<keyword evidence="4" id="KW-1185">Reference proteome</keyword>
<dbReference type="eggNOG" id="ENOG502QTMI">
    <property type="taxonomic scope" value="Eukaryota"/>
</dbReference>
<dbReference type="AlphaFoldDB" id="E1ZN11"/>
<accession>E1ZN11</accession>
<evidence type="ECO:0000313" key="4">
    <source>
        <dbReference type="Proteomes" id="UP000008141"/>
    </source>
</evidence>
<dbReference type="Proteomes" id="UP000008141">
    <property type="component" value="Unassembled WGS sequence"/>
</dbReference>
<keyword evidence="1" id="KW-0227">DNA damage</keyword>
<protein>
    <submittedName>
        <fullName evidence="3">Uncharacterized protein</fullName>
    </submittedName>
</protein>
<dbReference type="OrthoDB" id="541883at2759"/>
<dbReference type="EMBL" id="GL433854">
    <property type="protein sequence ID" value="EFN52893.1"/>
    <property type="molecule type" value="Genomic_DNA"/>
</dbReference>
<sequence>MTVENDDVASAFSLDDLLFLHKLCGVPLVFDFHHHKFCPGSLTEKEALEAAVMTWPAGVRPIVHWSESQEGRKPHAHSDYVHGPIFLHGMEAKVDVQIEAKCKEQALLAYRGGMPFPEPAEAGEEPPTGEEE</sequence>
<name>E1ZN11_CHLVA</name>
<keyword evidence="2" id="KW-0234">DNA repair</keyword>
<gene>
    <name evidence="3" type="ORF">CHLNCDRAFT_138423</name>
</gene>
<evidence type="ECO:0000313" key="3">
    <source>
        <dbReference type="EMBL" id="EFN52893.1"/>
    </source>
</evidence>
<organism evidence="4">
    <name type="scientific">Chlorella variabilis</name>
    <name type="common">Green alga</name>
    <dbReference type="NCBI Taxonomy" id="554065"/>
    <lineage>
        <taxon>Eukaryota</taxon>
        <taxon>Viridiplantae</taxon>
        <taxon>Chlorophyta</taxon>
        <taxon>core chlorophytes</taxon>
        <taxon>Trebouxiophyceae</taxon>
        <taxon>Chlorellales</taxon>
        <taxon>Chlorellaceae</taxon>
        <taxon>Chlorella clade</taxon>
        <taxon>Chlorella</taxon>
    </lineage>
</organism>
<dbReference type="PANTHER" id="PTHR31290">
    <property type="entry name" value="UV-DAMAGE ENDONUCLEASE"/>
    <property type="match status" value="1"/>
</dbReference>
<dbReference type="KEGG" id="cvr:CHLNCDRAFT_138423"/>
<dbReference type="GO" id="GO:0006289">
    <property type="term" value="P:nucleotide-excision repair"/>
    <property type="evidence" value="ECO:0007669"/>
    <property type="project" value="InterPro"/>
</dbReference>
<proteinExistence type="predicted"/>
<dbReference type="RefSeq" id="XP_005844995.1">
    <property type="nucleotide sequence ID" value="XM_005844933.1"/>
</dbReference>
<dbReference type="Gene3D" id="3.20.20.150">
    <property type="entry name" value="Divalent-metal-dependent TIM barrel enzymes"/>
    <property type="match status" value="1"/>
</dbReference>
<evidence type="ECO:0000256" key="1">
    <source>
        <dbReference type="ARBA" id="ARBA00022763"/>
    </source>
</evidence>
<dbReference type="GO" id="GO:0004519">
    <property type="term" value="F:endonuclease activity"/>
    <property type="evidence" value="ECO:0007669"/>
    <property type="project" value="InterPro"/>
</dbReference>
<dbReference type="Pfam" id="PF03851">
    <property type="entry name" value="UvdE"/>
    <property type="match status" value="1"/>
</dbReference>